<evidence type="ECO:0000256" key="1">
    <source>
        <dbReference type="ARBA" id="ARBA00023172"/>
    </source>
</evidence>
<sequence length="369" mass="40596">MPTTNTKNPSRGSRRSAKSELLYRLTQLLREHNHRHGRFAKRCSDATATARGQILRQGFLALHELGYKLRDPAGFGNRHMQVLARHWEEQRLSAAEIQRRFSVFRVFATWVGKHGMVARAGQYLADPAAAERSYVAQKPKGWSGLGIDVEQKLAEIAKLDKLVALQLALQRVFGLRAREAWLLHPRLADQGTHLAVNWGAKGGRDRTVPIENPAQRHILDIAKRWANTSTGSLIPDAQSLKAWKTHYYRVCRDCGIARTTGIVAHGLRHEEANAIYKSILGVDAPVYGGDTASVDPADERLARQIVAEHLGHSRPQIASAYLGPLLRSRKPSRSTPSAAETTDVTSSPVEAPAGVAGGDLGESFSKEIG</sequence>
<dbReference type="AlphaFoldDB" id="A0A1C7AF32"/>
<dbReference type="Gene3D" id="1.10.443.10">
    <property type="entry name" value="Intergrase catalytic core"/>
    <property type="match status" value="1"/>
</dbReference>
<dbReference type="Pfam" id="PF12835">
    <property type="entry name" value="Integrase_1"/>
    <property type="match status" value="1"/>
</dbReference>
<organism evidence="4 5">
    <name type="scientific">Sulfurifustis variabilis</name>
    <dbReference type="NCBI Taxonomy" id="1675686"/>
    <lineage>
        <taxon>Bacteria</taxon>
        <taxon>Pseudomonadati</taxon>
        <taxon>Pseudomonadota</taxon>
        <taxon>Gammaproteobacteria</taxon>
        <taxon>Acidiferrobacterales</taxon>
        <taxon>Acidiferrobacteraceae</taxon>
        <taxon>Sulfurifustis</taxon>
    </lineage>
</organism>
<dbReference type="GO" id="GO:0015074">
    <property type="term" value="P:DNA integration"/>
    <property type="evidence" value="ECO:0007669"/>
    <property type="project" value="InterPro"/>
</dbReference>
<dbReference type="InterPro" id="IPR013762">
    <property type="entry name" value="Integrase-like_cat_sf"/>
</dbReference>
<keyword evidence="1" id="KW-0233">DNA recombination</keyword>
<gene>
    <name evidence="4" type="ORF">SVA_3290</name>
</gene>
<reference evidence="4 5" key="1">
    <citation type="submission" date="2015-08" db="EMBL/GenBank/DDBJ databases">
        <title>Complete genome sequence of Sulfurifustis variabilis.</title>
        <authorList>
            <person name="Miura A."/>
            <person name="Kojima H."/>
            <person name="Fukui M."/>
        </authorList>
    </citation>
    <scope>NUCLEOTIDE SEQUENCE [LARGE SCALE GENOMIC DNA]</scope>
    <source>
        <strain evidence="5">skN76</strain>
    </source>
</reference>
<feature type="region of interest" description="Disordered" evidence="2">
    <location>
        <begin position="325"/>
        <end position="369"/>
    </location>
</feature>
<dbReference type="SUPFAM" id="SSF56349">
    <property type="entry name" value="DNA breaking-rejoining enzymes"/>
    <property type="match status" value="1"/>
</dbReference>
<dbReference type="Proteomes" id="UP000218899">
    <property type="component" value="Chromosome"/>
</dbReference>
<dbReference type="EMBL" id="AP014936">
    <property type="protein sequence ID" value="BAU49838.1"/>
    <property type="molecule type" value="Genomic_DNA"/>
</dbReference>
<dbReference type="GO" id="GO:0003677">
    <property type="term" value="F:DNA binding"/>
    <property type="evidence" value="ECO:0007669"/>
    <property type="project" value="InterPro"/>
</dbReference>
<proteinExistence type="predicted"/>
<dbReference type="InterPro" id="IPR024456">
    <property type="entry name" value="Integrase_catalytic_putative"/>
</dbReference>
<keyword evidence="5" id="KW-1185">Reference proteome</keyword>
<evidence type="ECO:0000259" key="3">
    <source>
        <dbReference type="Pfam" id="PF12835"/>
    </source>
</evidence>
<dbReference type="KEGG" id="sva:SVA_3290"/>
<feature type="compositionally biased region" description="Polar residues" evidence="2">
    <location>
        <begin position="333"/>
        <end position="348"/>
    </location>
</feature>
<evidence type="ECO:0000313" key="5">
    <source>
        <dbReference type="Proteomes" id="UP000218899"/>
    </source>
</evidence>
<protein>
    <submittedName>
        <fullName evidence="4">Fis family transcriptional regulator</fullName>
    </submittedName>
</protein>
<evidence type="ECO:0000256" key="2">
    <source>
        <dbReference type="SAM" id="MobiDB-lite"/>
    </source>
</evidence>
<dbReference type="InterPro" id="IPR011010">
    <property type="entry name" value="DNA_brk_join_enz"/>
</dbReference>
<name>A0A1C7AF32_9GAMM</name>
<accession>A0A1C7AF32</accession>
<dbReference type="GO" id="GO:0006310">
    <property type="term" value="P:DNA recombination"/>
    <property type="evidence" value="ECO:0007669"/>
    <property type="project" value="UniProtKB-KW"/>
</dbReference>
<evidence type="ECO:0000313" key="4">
    <source>
        <dbReference type="EMBL" id="BAU49838.1"/>
    </source>
</evidence>
<feature type="domain" description="Integrase catalytic" evidence="3">
    <location>
        <begin position="151"/>
        <end position="271"/>
    </location>
</feature>